<organism evidence="1 2">
    <name type="scientific">Candidatus Cryptobacteroides intestinavium</name>
    <dbReference type="NCBI Taxonomy" id="2840766"/>
    <lineage>
        <taxon>Bacteria</taxon>
        <taxon>Pseudomonadati</taxon>
        <taxon>Bacteroidota</taxon>
        <taxon>Bacteroidia</taxon>
        <taxon>Bacteroidales</taxon>
        <taxon>Candidatus Cryptobacteroides</taxon>
    </lineage>
</organism>
<evidence type="ECO:0000313" key="2">
    <source>
        <dbReference type="Proteomes" id="UP000823661"/>
    </source>
</evidence>
<proteinExistence type="predicted"/>
<evidence type="ECO:0008006" key="3">
    <source>
        <dbReference type="Google" id="ProtNLM"/>
    </source>
</evidence>
<evidence type="ECO:0000313" key="1">
    <source>
        <dbReference type="EMBL" id="MBO8452296.1"/>
    </source>
</evidence>
<reference evidence="1" key="1">
    <citation type="submission" date="2020-10" db="EMBL/GenBank/DDBJ databases">
        <authorList>
            <person name="Gilroy R."/>
        </authorList>
    </citation>
    <scope>NUCLEOTIDE SEQUENCE</scope>
    <source>
        <strain evidence="1">B1-20833</strain>
    </source>
</reference>
<name>A0A9D9HHT8_9BACT</name>
<accession>A0A9D9HHT8</accession>
<dbReference type="AlphaFoldDB" id="A0A9D9HHT8"/>
<gene>
    <name evidence="1" type="ORF">IAC06_05370</name>
</gene>
<dbReference type="Proteomes" id="UP000823661">
    <property type="component" value="Unassembled WGS sequence"/>
</dbReference>
<protein>
    <recommendedName>
        <fullName evidence="3">Transposase</fullName>
    </recommendedName>
</protein>
<comment type="caution">
    <text evidence="1">The sequence shown here is derived from an EMBL/GenBank/DDBJ whole genome shotgun (WGS) entry which is preliminary data.</text>
</comment>
<dbReference type="EMBL" id="JADIMI010000052">
    <property type="protein sequence ID" value="MBO8452296.1"/>
    <property type="molecule type" value="Genomic_DNA"/>
</dbReference>
<sequence length="352" mass="40655">MDTTYWGRDFGLMVIKDAYRNKILWRKYVRYETIAGYLEGVNWLKEHSFRIYGVVIDGLRGLAEALGTYPVQHCQFHQMMTVRHYLTGNPDIEASRELLSLSCGMTRMDKDSFIGAFDEWYVKYKDVLNERVHDRRMKTPPYMRPRLRSAYLSIKRNMKRLWTFYDYKDKVIPNTNNGLEAVFADIKSKVRAHSGLTRKHRMKLIDEYIHCHHRRSRRRSEGSGVPHWFSTLAATGDSKGNMHPDDATGCVYHGSSVHISHPSSASVRADAASTCIGESGKSRNRYPYGELLFYAQRRRQSRVSAHGPFNICSVWHHLCAEASVRQRLCAQAPYQGMLFRPDFGTDSSLSLP</sequence>
<reference evidence="1" key="2">
    <citation type="journal article" date="2021" name="PeerJ">
        <title>Extensive microbial diversity within the chicken gut microbiome revealed by metagenomics and culture.</title>
        <authorList>
            <person name="Gilroy R."/>
            <person name="Ravi A."/>
            <person name="Getino M."/>
            <person name="Pursley I."/>
            <person name="Horton D.L."/>
            <person name="Alikhan N.F."/>
            <person name="Baker D."/>
            <person name="Gharbi K."/>
            <person name="Hall N."/>
            <person name="Watson M."/>
            <person name="Adriaenssens E.M."/>
            <person name="Foster-Nyarko E."/>
            <person name="Jarju S."/>
            <person name="Secka A."/>
            <person name="Antonio M."/>
            <person name="Oren A."/>
            <person name="Chaudhuri R.R."/>
            <person name="La Ragione R."/>
            <person name="Hildebrand F."/>
            <person name="Pallen M.J."/>
        </authorList>
    </citation>
    <scope>NUCLEOTIDE SEQUENCE</scope>
    <source>
        <strain evidence="1">B1-20833</strain>
    </source>
</reference>